<feature type="compositionally biased region" description="Basic and acidic residues" evidence="2">
    <location>
        <begin position="275"/>
        <end position="331"/>
    </location>
</feature>
<dbReference type="PANTHER" id="PTHR16196">
    <property type="entry name" value="CELL CYCLE CONTROL PROTEIN CWF25"/>
    <property type="match status" value="1"/>
</dbReference>
<dbReference type="Proteomes" id="UP000001307">
    <property type="component" value="Unassembled WGS sequence"/>
</dbReference>
<sequence>MGERLTWQRGREEAPKSSIPSKFESGDKVEKIGFLYDQQQTDRESYLTGKKVDKAFDDYLDREKRNFENSLNPHKESEKDREIDVSYKAKEDPLNFLKEKEHEKFKQLQANPQKMARLQKLMKAYLGNQNDSDSSEDEKTVSKKSKKSSRRRSRSRSRDRRRNEKRSRSRERKRSTDRKRSSSRDRSKKSRPRSTSRSKSPAPKETKYKGYGLIKKGNDSEEKLSTSSEKYESKFKSQYKPHAYQRKLQQGFSNKLSAEEKQRKIDEMMGNASKNDVERASRVKKGRQIEDKEEKDFEANRNDHSYYRDLKMKATEKSLEERVRARRDRNQKTSAALDKNWTKR</sequence>
<dbReference type="GO" id="GO:0000398">
    <property type="term" value="P:mRNA splicing, via spliceosome"/>
    <property type="evidence" value="ECO:0007669"/>
    <property type="project" value="TreeGrafter"/>
</dbReference>
<reference evidence="3" key="1">
    <citation type="journal article" date="2010" name="Science">
        <title>Plasticity of animal genome architecture unmasked by rapid evolution of a pelagic tunicate.</title>
        <authorList>
            <person name="Denoeud F."/>
            <person name="Henriet S."/>
            <person name="Mungpakdee S."/>
            <person name="Aury J.M."/>
            <person name="Da Silva C."/>
            <person name="Brinkmann H."/>
            <person name="Mikhaleva J."/>
            <person name="Olsen L.C."/>
            <person name="Jubin C."/>
            <person name="Canestro C."/>
            <person name="Bouquet J.M."/>
            <person name="Danks G."/>
            <person name="Poulain J."/>
            <person name="Campsteijn C."/>
            <person name="Adamski M."/>
            <person name="Cross I."/>
            <person name="Yadetie F."/>
            <person name="Muffato M."/>
            <person name="Louis A."/>
            <person name="Butcher S."/>
            <person name="Tsagkogeorga G."/>
            <person name="Konrad A."/>
            <person name="Singh S."/>
            <person name="Jensen M.F."/>
            <person name="Cong E.H."/>
            <person name="Eikeseth-Otteraa H."/>
            <person name="Noel B."/>
            <person name="Anthouard V."/>
            <person name="Porcel B.M."/>
            <person name="Kachouri-Lafond R."/>
            <person name="Nishino A."/>
            <person name="Ugolini M."/>
            <person name="Chourrout P."/>
            <person name="Nishida H."/>
            <person name="Aasland R."/>
            <person name="Huzurbazar S."/>
            <person name="Westhof E."/>
            <person name="Delsuc F."/>
            <person name="Lehrach H."/>
            <person name="Reinhardt R."/>
            <person name="Weissenbach J."/>
            <person name="Roy S.W."/>
            <person name="Artiguenave F."/>
            <person name="Postlethwait J.H."/>
            <person name="Manak J.R."/>
            <person name="Thompson E.M."/>
            <person name="Jaillon O."/>
            <person name="Du Pasquier L."/>
            <person name="Boudinot P."/>
            <person name="Liberles D.A."/>
            <person name="Volff J.N."/>
            <person name="Philippe H."/>
            <person name="Lenhard B."/>
            <person name="Roest Crollius H."/>
            <person name="Wincker P."/>
            <person name="Chourrout D."/>
        </authorList>
    </citation>
    <scope>NUCLEOTIDE SEQUENCE [LARGE SCALE GENOMIC DNA]</scope>
</reference>
<feature type="compositionally biased region" description="Basic residues" evidence="2">
    <location>
        <begin position="186"/>
        <end position="196"/>
    </location>
</feature>
<feature type="compositionally biased region" description="Basic and acidic residues" evidence="2">
    <location>
        <begin position="216"/>
        <end position="235"/>
    </location>
</feature>
<name>E4XEZ8_OIKDI</name>
<feature type="compositionally biased region" description="Basic and acidic residues" evidence="2">
    <location>
        <begin position="257"/>
        <end position="267"/>
    </location>
</feature>
<dbReference type="InParanoid" id="E4XEZ8"/>
<feature type="compositionally biased region" description="Basic residues" evidence="2">
    <location>
        <begin position="142"/>
        <end position="177"/>
    </location>
</feature>
<proteinExistence type="inferred from homology"/>
<evidence type="ECO:0000313" key="4">
    <source>
        <dbReference type="Proteomes" id="UP000001307"/>
    </source>
</evidence>
<dbReference type="GO" id="GO:0005684">
    <property type="term" value="C:U2-type spliceosomal complex"/>
    <property type="evidence" value="ECO:0007669"/>
    <property type="project" value="TreeGrafter"/>
</dbReference>
<gene>
    <name evidence="3" type="ORF">GSOID_T00009530001</name>
</gene>
<feature type="region of interest" description="Disordered" evidence="2">
    <location>
        <begin position="102"/>
        <end position="344"/>
    </location>
</feature>
<organism evidence="3">
    <name type="scientific">Oikopleura dioica</name>
    <name type="common">Tunicate</name>
    <dbReference type="NCBI Taxonomy" id="34765"/>
    <lineage>
        <taxon>Eukaryota</taxon>
        <taxon>Metazoa</taxon>
        <taxon>Chordata</taxon>
        <taxon>Tunicata</taxon>
        <taxon>Appendicularia</taxon>
        <taxon>Copelata</taxon>
        <taxon>Oikopleuridae</taxon>
        <taxon>Oikopleura</taxon>
    </lineage>
</organism>
<protein>
    <submittedName>
        <fullName evidence="3">Uncharacterized protein</fullName>
    </submittedName>
</protein>
<dbReference type="OrthoDB" id="21123at2759"/>
<accession>E4XEZ8</accession>
<evidence type="ECO:0000256" key="2">
    <source>
        <dbReference type="SAM" id="MobiDB-lite"/>
    </source>
</evidence>
<evidence type="ECO:0000256" key="1">
    <source>
        <dbReference type="ARBA" id="ARBA00006695"/>
    </source>
</evidence>
<evidence type="ECO:0000313" key="3">
    <source>
        <dbReference type="EMBL" id="CBY24182.1"/>
    </source>
</evidence>
<feature type="region of interest" description="Disordered" evidence="2">
    <location>
        <begin position="1"/>
        <end position="23"/>
    </location>
</feature>
<feature type="region of interest" description="Disordered" evidence="2">
    <location>
        <begin position="65"/>
        <end position="86"/>
    </location>
</feature>
<keyword evidence="4" id="KW-1185">Reference proteome</keyword>
<comment type="similarity">
    <text evidence="1">Belongs to the CWC25 family.</text>
</comment>
<dbReference type="PANTHER" id="PTHR16196:SF0">
    <property type="entry name" value="PRE-MRNA-SPLICING FACTOR CWC25 HOMOLOG"/>
    <property type="match status" value="1"/>
</dbReference>
<dbReference type="InterPro" id="IPR051376">
    <property type="entry name" value="CWC25_splicing_factor"/>
</dbReference>
<feature type="compositionally biased region" description="Polar residues" evidence="2">
    <location>
        <begin position="247"/>
        <end position="256"/>
    </location>
</feature>
<dbReference type="EMBL" id="FN653044">
    <property type="protein sequence ID" value="CBY24182.1"/>
    <property type="molecule type" value="Genomic_DNA"/>
</dbReference>
<dbReference type="AlphaFoldDB" id="E4XEZ8"/>